<dbReference type="InterPro" id="IPR014284">
    <property type="entry name" value="RNA_pol_sigma-70_dom"/>
</dbReference>
<dbReference type="CDD" id="cd06171">
    <property type="entry name" value="Sigma70_r4"/>
    <property type="match status" value="1"/>
</dbReference>
<dbReference type="EMBL" id="FUYQ01000022">
    <property type="protein sequence ID" value="SKB76879.1"/>
    <property type="molecule type" value="Genomic_DNA"/>
</dbReference>
<dbReference type="NCBIfam" id="TIGR02937">
    <property type="entry name" value="sigma70-ECF"/>
    <property type="match status" value="1"/>
</dbReference>
<dbReference type="GO" id="GO:0016987">
    <property type="term" value="F:sigma factor activity"/>
    <property type="evidence" value="ECO:0007669"/>
    <property type="project" value="UniProtKB-KW"/>
</dbReference>
<comment type="similarity">
    <text evidence="1">Belongs to the sigma-70 factor family. ECF subfamily.</text>
</comment>
<protein>
    <submittedName>
        <fullName evidence="7">RNA polymerase sigma factor, sigma-70 family</fullName>
    </submittedName>
</protein>
<dbReference type="InterPro" id="IPR013324">
    <property type="entry name" value="RNA_pol_sigma_r3/r4-like"/>
</dbReference>
<evidence type="ECO:0000256" key="1">
    <source>
        <dbReference type="ARBA" id="ARBA00010641"/>
    </source>
</evidence>
<keyword evidence="4" id="KW-0804">Transcription</keyword>
<dbReference type="Gene3D" id="1.10.1740.10">
    <property type="match status" value="1"/>
</dbReference>
<keyword evidence="2" id="KW-0805">Transcription regulation</keyword>
<reference evidence="8" key="1">
    <citation type="submission" date="2017-02" db="EMBL/GenBank/DDBJ databases">
        <authorList>
            <person name="Varghese N."/>
            <person name="Submissions S."/>
        </authorList>
    </citation>
    <scope>NUCLEOTIDE SEQUENCE [LARGE SCALE GENOMIC DNA]</scope>
    <source>
        <strain evidence="8">DSM 24967</strain>
    </source>
</reference>
<gene>
    <name evidence="7" type="ORF">SAMN05660349_02711</name>
</gene>
<dbReference type="GO" id="GO:0003677">
    <property type="term" value="F:DNA binding"/>
    <property type="evidence" value="ECO:0007669"/>
    <property type="project" value="InterPro"/>
</dbReference>
<dbReference type="Pfam" id="PF08281">
    <property type="entry name" value="Sigma70_r4_2"/>
    <property type="match status" value="1"/>
</dbReference>
<proteinExistence type="inferred from homology"/>
<dbReference type="InterPro" id="IPR039425">
    <property type="entry name" value="RNA_pol_sigma-70-like"/>
</dbReference>
<keyword evidence="3" id="KW-0731">Sigma factor</keyword>
<evidence type="ECO:0000259" key="5">
    <source>
        <dbReference type="Pfam" id="PF04542"/>
    </source>
</evidence>
<organism evidence="7 8">
    <name type="scientific">Parabacteroides chartae</name>
    <dbReference type="NCBI Taxonomy" id="1037355"/>
    <lineage>
        <taxon>Bacteria</taxon>
        <taxon>Pseudomonadati</taxon>
        <taxon>Bacteroidota</taxon>
        <taxon>Bacteroidia</taxon>
        <taxon>Bacteroidales</taxon>
        <taxon>Tannerellaceae</taxon>
        <taxon>Parabacteroides</taxon>
    </lineage>
</organism>
<evidence type="ECO:0000313" key="8">
    <source>
        <dbReference type="Proteomes" id="UP000190852"/>
    </source>
</evidence>
<accession>A0A1T5DZ77</accession>
<evidence type="ECO:0000259" key="6">
    <source>
        <dbReference type="Pfam" id="PF08281"/>
    </source>
</evidence>
<dbReference type="InterPro" id="IPR007627">
    <property type="entry name" value="RNA_pol_sigma70_r2"/>
</dbReference>
<dbReference type="PANTHER" id="PTHR43133:SF46">
    <property type="entry name" value="RNA POLYMERASE SIGMA-70 FACTOR ECF SUBFAMILY"/>
    <property type="match status" value="1"/>
</dbReference>
<dbReference type="AlphaFoldDB" id="A0A1T5DZ77"/>
<feature type="domain" description="RNA polymerase sigma factor 70 region 4 type 2" evidence="6">
    <location>
        <begin position="129"/>
        <end position="179"/>
    </location>
</feature>
<evidence type="ECO:0000256" key="4">
    <source>
        <dbReference type="ARBA" id="ARBA00023163"/>
    </source>
</evidence>
<dbReference type="Gene3D" id="1.10.10.10">
    <property type="entry name" value="Winged helix-like DNA-binding domain superfamily/Winged helix DNA-binding domain"/>
    <property type="match status" value="1"/>
</dbReference>
<sequence length="198" mass="23898">MLTEDLNIENQQQVWDRFREGDDTAYSLIYKEYAHVMFSFGMRFTTDRELVKDCIQDIFVKLYSKRQQLNSTGSIKFYLLVAMKNELFNIFRKNITFYSIHTMEYDLASDIQLEDKLISDEESIERNNMISQILEILTPRQREVIYYRYIEELSFAEIEQLMQINVQSIQNLIQRSIKKVREKFPDYVLYALFPIIFQ</sequence>
<dbReference type="Pfam" id="PF04542">
    <property type="entry name" value="Sigma70_r2"/>
    <property type="match status" value="1"/>
</dbReference>
<dbReference type="InterPro" id="IPR013325">
    <property type="entry name" value="RNA_pol_sigma_r2"/>
</dbReference>
<feature type="domain" description="RNA polymerase sigma-70 region 2" evidence="5">
    <location>
        <begin position="29"/>
        <end position="94"/>
    </location>
</feature>
<evidence type="ECO:0000256" key="3">
    <source>
        <dbReference type="ARBA" id="ARBA00023082"/>
    </source>
</evidence>
<dbReference type="PANTHER" id="PTHR43133">
    <property type="entry name" value="RNA POLYMERASE ECF-TYPE SIGMA FACTO"/>
    <property type="match status" value="1"/>
</dbReference>
<keyword evidence="8" id="KW-1185">Reference proteome</keyword>
<evidence type="ECO:0000256" key="2">
    <source>
        <dbReference type="ARBA" id="ARBA00023015"/>
    </source>
</evidence>
<dbReference type="SUPFAM" id="SSF88946">
    <property type="entry name" value="Sigma2 domain of RNA polymerase sigma factors"/>
    <property type="match status" value="1"/>
</dbReference>
<dbReference type="Proteomes" id="UP000190852">
    <property type="component" value="Unassembled WGS sequence"/>
</dbReference>
<name>A0A1T5DZ77_9BACT</name>
<evidence type="ECO:0000313" key="7">
    <source>
        <dbReference type="EMBL" id="SKB76879.1"/>
    </source>
</evidence>
<dbReference type="SUPFAM" id="SSF88659">
    <property type="entry name" value="Sigma3 and sigma4 domains of RNA polymerase sigma factors"/>
    <property type="match status" value="1"/>
</dbReference>
<dbReference type="GO" id="GO:0006352">
    <property type="term" value="P:DNA-templated transcription initiation"/>
    <property type="evidence" value="ECO:0007669"/>
    <property type="project" value="InterPro"/>
</dbReference>
<dbReference type="InterPro" id="IPR036388">
    <property type="entry name" value="WH-like_DNA-bd_sf"/>
</dbReference>
<dbReference type="InterPro" id="IPR013249">
    <property type="entry name" value="RNA_pol_sigma70_r4_t2"/>
</dbReference>
<dbReference type="RefSeq" id="WP_079684127.1">
    <property type="nucleotide sequence ID" value="NZ_FUYQ01000022.1"/>
</dbReference>